<gene>
    <name evidence="5" type="ORF">HETIRDRAFT_326442</name>
</gene>
<dbReference type="Gene3D" id="3.10.129.10">
    <property type="entry name" value="Hotdog Thioesterase"/>
    <property type="match status" value="1"/>
</dbReference>
<dbReference type="eggNOG" id="ENOG502SJII">
    <property type="taxonomic scope" value="Eukaryota"/>
</dbReference>
<keyword evidence="2" id="KW-0378">Hydrolase</keyword>
<evidence type="ECO:0000313" key="6">
    <source>
        <dbReference type="Proteomes" id="UP000030671"/>
    </source>
</evidence>
<dbReference type="CDD" id="cd03443">
    <property type="entry name" value="PaaI_thioesterase"/>
    <property type="match status" value="1"/>
</dbReference>
<evidence type="ECO:0000259" key="4">
    <source>
        <dbReference type="Pfam" id="PF03061"/>
    </source>
</evidence>
<dbReference type="InterPro" id="IPR029069">
    <property type="entry name" value="HotDog_dom_sf"/>
</dbReference>
<organism evidence="5 6">
    <name type="scientific">Heterobasidion irregulare (strain TC 32-1)</name>
    <dbReference type="NCBI Taxonomy" id="747525"/>
    <lineage>
        <taxon>Eukaryota</taxon>
        <taxon>Fungi</taxon>
        <taxon>Dikarya</taxon>
        <taxon>Basidiomycota</taxon>
        <taxon>Agaricomycotina</taxon>
        <taxon>Agaricomycetes</taxon>
        <taxon>Russulales</taxon>
        <taxon>Bondarzewiaceae</taxon>
        <taxon>Heterobasidion</taxon>
        <taxon>Heterobasidion annosum species complex</taxon>
    </lineage>
</organism>
<feature type="compositionally biased region" description="Polar residues" evidence="3">
    <location>
        <begin position="1"/>
        <end position="10"/>
    </location>
</feature>
<proteinExistence type="inferred from homology"/>
<dbReference type="RefSeq" id="XP_009550590.1">
    <property type="nucleotide sequence ID" value="XM_009552295.1"/>
</dbReference>
<dbReference type="SUPFAM" id="SSF54637">
    <property type="entry name" value="Thioesterase/thiol ester dehydrase-isomerase"/>
    <property type="match status" value="1"/>
</dbReference>
<dbReference type="InParanoid" id="W4JVY4"/>
<dbReference type="GO" id="GO:0047617">
    <property type="term" value="F:fatty acyl-CoA hydrolase activity"/>
    <property type="evidence" value="ECO:0007669"/>
    <property type="project" value="InterPro"/>
</dbReference>
<evidence type="ECO:0000313" key="5">
    <source>
        <dbReference type="EMBL" id="ETW77036.1"/>
    </source>
</evidence>
<dbReference type="PANTHER" id="PTHR21660">
    <property type="entry name" value="THIOESTERASE SUPERFAMILY MEMBER-RELATED"/>
    <property type="match status" value="1"/>
</dbReference>
<dbReference type="NCBIfam" id="TIGR00369">
    <property type="entry name" value="unchar_dom_1"/>
    <property type="match status" value="1"/>
</dbReference>
<dbReference type="InterPro" id="IPR039298">
    <property type="entry name" value="ACOT13"/>
</dbReference>
<sequence length="202" mass="21277">MSGLSRSKLATPSVSPPSKAPKPWVDPHTMPDYGDISEVAGNAPDVVKRLTNNTFASYGVGDEGSFAYTVGRAVKFVEVKVDRKEGRGGRLEATTVCEVVVGKDMLNGAGMMHGGCIAYLIDNTPLLVLGLMENVNGVGVTQGLNVTYHAPAPLGTCLRIVSTSVTLGKRVMTARCEVTDKASGRMVASALLSKMQPIPNKL</sequence>
<dbReference type="InterPro" id="IPR003736">
    <property type="entry name" value="PAAI_dom"/>
</dbReference>
<feature type="domain" description="Thioesterase" evidence="4">
    <location>
        <begin position="110"/>
        <end position="182"/>
    </location>
</feature>
<feature type="region of interest" description="Disordered" evidence="3">
    <location>
        <begin position="1"/>
        <end position="28"/>
    </location>
</feature>
<dbReference type="OrthoDB" id="2831072at2759"/>
<dbReference type="HOGENOM" id="CLU_085799_0_0_1"/>
<dbReference type="STRING" id="747525.W4JVY4"/>
<comment type="similarity">
    <text evidence="1">Belongs to the thioesterase PaaI family.</text>
</comment>
<dbReference type="AlphaFoldDB" id="W4JVY4"/>
<dbReference type="InterPro" id="IPR006683">
    <property type="entry name" value="Thioestr_dom"/>
</dbReference>
<protein>
    <recommendedName>
        <fullName evidence="4">Thioesterase domain-containing protein</fullName>
    </recommendedName>
</protein>
<reference evidence="5 6" key="1">
    <citation type="journal article" date="2012" name="New Phytol.">
        <title>Insight into trade-off between wood decay and parasitism from the genome of a fungal forest pathogen.</title>
        <authorList>
            <person name="Olson A."/>
            <person name="Aerts A."/>
            <person name="Asiegbu F."/>
            <person name="Belbahri L."/>
            <person name="Bouzid O."/>
            <person name="Broberg A."/>
            <person name="Canback B."/>
            <person name="Coutinho P.M."/>
            <person name="Cullen D."/>
            <person name="Dalman K."/>
            <person name="Deflorio G."/>
            <person name="van Diepen L.T."/>
            <person name="Dunand C."/>
            <person name="Duplessis S."/>
            <person name="Durling M."/>
            <person name="Gonthier P."/>
            <person name="Grimwood J."/>
            <person name="Fossdal C.G."/>
            <person name="Hansson D."/>
            <person name="Henrissat B."/>
            <person name="Hietala A."/>
            <person name="Himmelstrand K."/>
            <person name="Hoffmeister D."/>
            <person name="Hogberg N."/>
            <person name="James T.Y."/>
            <person name="Karlsson M."/>
            <person name="Kohler A."/>
            <person name="Kues U."/>
            <person name="Lee Y.H."/>
            <person name="Lin Y.C."/>
            <person name="Lind M."/>
            <person name="Lindquist E."/>
            <person name="Lombard V."/>
            <person name="Lucas S."/>
            <person name="Lunden K."/>
            <person name="Morin E."/>
            <person name="Murat C."/>
            <person name="Park J."/>
            <person name="Raffaello T."/>
            <person name="Rouze P."/>
            <person name="Salamov A."/>
            <person name="Schmutz J."/>
            <person name="Solheim H."/>
            <person name="Stahlberg J."/>
            <person name="Velez H."/>
            <person name="de Vries R.P."/>
            <person name="Wiebenga A."/>
            <person name="Woodward S."/>
            <person name="Yakovlev I."/>
            <person name="Garbelotto M."/>
            <person name="Martin F."/>
            <person name="Grigoriev I.V."/>
            <person name="Stenlid J."/>
        </authorList>
    </citation>
    <scope>NUCLEOTIDE SEQUENCE [LARGE SCALE GENOMIC DNA]</scope>
    <source>
        <strain evidence="5 6">TC 32-1</strain>
    </source>
</reference>
<evidence type="ECO:0000256" key="3">
    <source>
        <dbReference type="SAM" id="MobiDB-lite"/>
    </source>
</evidence>
<evidence type="ECO:0000256" key="2">
    <source>
        <dbReference type="ARBA" id="ARBA00022801"/>
    </source>
</evidence>
<accession>W4JVY4</accession>
<evidence type="ECO:0000256" key="1">
    <source>
        <dbReference type="ARBA" id="ARBA00008324"/>
    </source>
</evidence>
<name>W4JVY4_HETIT</name>
<keyword evidence="6" id="KW-1185">Reference proteome</keyword>
<dbReference type="GeneID" id="20671242"/>
<dbReference type="EMBL" id="KI925463">
    <property type="protein sequence ID" value="ETW77036.1"/>
    <property type="molecule type" value="Genomic_DNA"/>
</dbReference>
<dbReference type="PANTHER" id="PTHR21660:SF1">
    <property type="entry name" value="ACYL-COENZYME A THIOESTERASE 13"/>
    <property type="match status" value="1"/>
</dbReference>
<dbReference type="KEGG" id="hir:HETIRDRAFT_326442"/>
<dbReference type="Pfam" id="PF03061">
    <property type="entry name" value="4HBT"/>
    <property type="match status" value="1"/>
</dbReference>
<dbReference type="Proteomes" id="UP000030671">
    <property type="component" value="Unassembled WGS sequence"/>
</dbReference>